<dbReference type="Proteomes" id="UP000682134">
    <property type="component" value="Unassembled WGS sequence"/>
</dbReference>
<evidence type="ECO:0000256" key="2">
    <source>
        <dbReference type="ARBA" id="ARBA00022617"/>
    </source>
</evidence>
<dbReference type="PRINTS" id="PR00359">
    <property type="entry name" value="BP450"/>
</dbReference>
<evidence type="ECO:0000313" key="9">
    <source>
        <dbReference type="Proteomes" id="UP000682134"/>
    </source>
</evidence>
<dbReference type="CDD" id="cd20625">
    <property type="entry name" value="CYP164-like"/>
    <property type="match status" value="1"/>
</dbReference>
<comment type="similarity">
    <text evidence="1 7">Belongs to the cytochrome P450 family.</text>
</comment>
<dbReference type="FunFam" id="1.10.630.10:FF:000018">
    <property type="entry name" value="Cytochrome P450 monooxygenase"/>
    <property type="match status" value="1"/>
</dbReference>
<dbReference type="InterPro" id="IPR036396">
    <property type="entry name" value="Cyt_P450_sf"/>
</dbReference>
<keyword evidence="2 7" id="KW-0349">Heme</keyword>
<dbReference type="RefSeq" id="WP_209401504.1">
    <property type="nucleotide sequence ID" value="NZ_JAGIYQ010000001.1"/>
</dbReference>
<keyword evidence="9" id="KW-1185">Reference proteome</keyword>
<evidence type="ECO:0000256" key="5">
    <source>
        <dbReference type="ARBA" id="ARBA00023004"/>
    </source>
</evidence>
<evidence type="ECO:0000256" key="1">
    <source>
        <dbReference type="ARBA" id="ARBA00010617"/>
    </source>
</evidence>
<keyword evidence="3 7" id="KW-0479">Metal-binding</keyword>
<sequence>MINQTGINPERFIQDPYSFFAMARKQSPVLKTKFFQAEGWLITGFKEAEAALKDPRFIREEGNLPLEQLVVVPESVKPAIEINQSMMLFKDAPDHTRLRNLVNKAFTPRMIEKLRPTINELVDYLIVQMKGKIEHELIREFSYLLPVFVITEFIGVPKEDRELFRKWSDAFVKFIDFNTTMSDLEKIAGDIEEASNYFRSLIAKRRNEPKEDLISGLIAAEESSDQLSEMEMVATCLLLLIAGHETTVNLITNCFYLLLKNPKQYEMLTKDLSLIPSAIEETLRFESPVILTSRLAKEDFEFGGQQIKKADFIIVALGGANYDPEVTENPEQFDITRQNIKHLSFSSGPHFCLGAPLARLEGQIALEKLVTHLQNPILVEEPTLRGNIAFRGFESLKIQAEIK</sequence>
<dbReference type="AlphaFoldDB" id="A0A940NN60"/>
<dbReference type="PANTHER" id="PTHR46696:SF1">
    <property type="entry name" value="CYTOCHROME P450 YJIB-RELATED"/>
    <property type="match status" value="1"/>
</dbReference>
<dbReference type="PROSITE" id="PS00086">
    <property type="entry name" value="CYTOCHROME_P450"/>
    <property type="match status" value="1"/>
</dbReference>
<dbReference type="InterPro" id="IPR017972">
    <property type="entry name" value="Cyt_P450_CS"/>
</dbReference>
<evidence type="ECO:0000256" key="7">
    <source>
        <dbReference type="RuleBase" id="RU000461"/>
    </source>
</evidence>
<dbReference type="PRINTS" id="PR00385">
    <property type="entry name" value="P450"/>
</dbReference>
<keyword evidence="5 7" id="KW-0408">Iron</keyword>
<dbReference type="SUPFAM" id="SSF48264">
    <property type="entry name" value="Cytochrome P450"/>
    <property type="match status" value="1"/>
</dbReference>
<evidence type="ECO:0000313" key="8">
    <source>
        <dbReference type="EMBL" id="MBP0723776.1"/>
    </source>
</evidence>
<dbReference type="GO" id="GO:0016705">
    <property type="term" value="F:oxidoreductase activity, acting on paired donors, with incorporation or reduction of molecular oxygen"/>
    <property type="evidence" value="ECO:0007669"/>
    <property type="project" value="InterPro"/>
</dbReference>
<dbReference type="GO" id="GO:0005506">
    <property type="term" value="F:iron ion binding"/>
    <property type="evidence" value="ECO:0007669"/>
    <property type="project" value="InterPro"/>
</dbReference>
<keyword evidence="6 7" id="KW-0503">Monooxygenase</keyword>
<dbReference type="GO" id="GO:0020037">
    <property type="term" value="F:heme binding"/>
    <property type="evidence" value="ECO:0007669"/>
    <property type="project" value="InterPro"/>
</dbReference>
<reference evidence="8" key="1">
    <citation type="submission" date="2021-04" db="EMBL/GenBank/DDBJ databases">
        <title>Genome seq and assembly of Bacillus sp.</title>
        <authorList>
            <person name="Chhetri G."/>
        </authorList>
    </citation>
    <scope>NUCLEOTIDE SEQUENCE</scope>
    <source>
        <strain evidence="8">RG28</strain>
    </source>
</reference>
<dbReference type="Gene3D" id="1.10.630.10">
    <property type="entry name" value="Cytochrome P450"/>
    <property type="match status" value="1"/>
</dbReference>
<evidence type="ECO:0000256" key="4">
    <source>
        <dbReference type="ARBA" id="ARBA00023002"/>
    </source>
</evidence>
<dbReference type="EMBL" id="JAGIYQ010000001">
    <property type="protein sequence ID" value="MBP0723776.1"/>
    <property type="molecule type" value="Genomic_DNA"/>
</dbReference>
<evidence type="ECO:0000256" key="6">
    <source>
        <dbReference type="ARBA" id="ARBA00023033"/>
    </source>
</evidence>
<name>A0A940NN60_9BACI</name>
<proteinExistence type="inferred from homology"/>
<comment type="caution">
    <text evidence="8">The sequence shown here is derived from an EMBL/GenBank/DDBJ whole genome shotgun (WGS) entry which is preliminary data.</text>
</comment>
<protein>
    <submittedName>
        <fullName evidence="8">Cytochrome P450</fullName>
    </submittedName>
</protein>
<dbReference type="PANTHER" id="PTHR46696">
    <property type="entry name" value="P450, PUTATIVE (EUROFUNG)-RELATED"/>
    <property type="match status" value="1"/>
</dbReference>
<dbReference type="Pfam" id="PF00067">
    <property type="entry name" value="p450"/>
    <property type="match status" value="1"/>
</dbReference>
<dbReference type="InterPro" id="IPR002397">
    <property type="entry name" value="Cyt_P450_B"/>
</dbReference>
<dbReference type="GO" id="GO:0004497">
    <property type="term" value="F:monooxygenase activity"/>
    <property type="evidence" value="ECO:0007669"/>
    <property type="project" value="UniProtKB-KW"/>
</dbReference>
<evidence type="ECO:0000256" key="3">
    <source>
        <dbReference type="ARBA" id="ARBA00022723"/>
    </source>
</evidence>
<keyword evidence="4 7" id="KW-0560">Oxidoreductase</keyword>
<accession>A0A940NN60</accession>
<dbReference type="InterPro" id="IPR001128">
    <property type="entry name" value="Cyt_P450"/>
</dbReference>
<organism evidence="8 9">
    <name type="scientific">Gottfriedia endophytica</name>
    <dbReference type="NCBI Taxonomy" id="2820819"/>
    <lineage>
        <taxon>Bacteria</taxon>
        <taxon>Bacillati</taxon>
        <taxon>Bacillota</taxon>
        <taxon>Bacilli</taxon>
        <taxon>Bacillales</taxon>
        <taxon>Bacillaceae</taxon>
        <taxon>Gottfriedia</taxon>
    </lineage>
</organism>
<gene>
    <name evidence="8" type="ORF">J5Y03_01100</name>
</gene>